<dbReference type="Gramene" id="Solyc04g024785.1.1">
    <property type="protein sequence ID" value="Solyc04g024785.1.1"/>
    <property type="gene ID" value="Solyc04g024785.1"/>
</dbReference>
<reference evidence="1" key="2">
    <citation type="submission" date="2019-01" db="UniProtKB">
        <authorList>
            <consortium name="EnsemblPlants"/>
        </authorList>
    </citation>
    <scope>IDENTIFICATION</scope>
    <source>
        <strain evidence="1">cv. Heinz 1706</strain>
    </source>
</reference>
<organism evidence="1">
    <name type="scientific">Solanum lycopersicum</name>
    <name type="common">Tomato</name>
    <name type="synonym">Lycopersicon esculentum</name>
    <dbReference type="NCBI Taxonomy" id="4081"/>
    <lineage>
        <taxon>Eukaryota</taxon>
        <taxon>Viridiplantae</taxon>
        <taxon>Streptophyta</taxon>
        <taxon>Embryophyta</taxon>
        <taxon>Tracheophyta</taxon>
        <taxon>Spermatophyta</taxon>
        <taxon>Magnoliopsida</taxon>
        <taxon>eudicotyledons</taxon>
        <taxon>Gunneridae</taxon>
        <taxon>Pentapetalae</taxon>
        <taxon>asterids</taxon>
        <taxon>lamiids</taxon>
        <taxon>Solanales</taxon>
        <taxon>Solanaceae</taxon>
        <taxon>Solanoideae</taxon>
        <taxon>Solaneae</taxon>
        <taxon>Solanum</taxon>
        <taxon>Solanum subgen. Lycopersicon</taxon>
    </lineage>
</organism>
<dbReference type="PANTHER" id="PTHR10091:SF33">
    <property type="entry name" value="ALDOSE 1-EPIMERASE"/>
    <property type="match status" value="1"/>
</dbReference>
<dbReference type="Proteomes" id="UP000004994">
    <property type="component" value="Chromosome 4"/>
</dbReference>
<name>A0A3Q7G1D2_SOLLC</name>
<dbReference type="EnsemblPlants" id="Solyc04g024785.1.1">
    <property type="protein sequence ID" value="Solyc04g024785.1.1"/>
    <property type="gene ID" value="Solyc04g024785.1"/>
</dbReference>
<reference evidence="1" key="1">
    <citation type="journal article" date="2012" name="Nature">
        <title>The tomato genome sequence provides insights into fleshy fruit evolution.</title>
        <authorList>
            <consortium name="Tomato Genome Consortium"/>
        </authorList>
    </citation>
    <scope>NUCLEOTIDE SEQUENCE [LARGE SCALE GENOMIC DNA]</scope>
    <source>
        <strain evidence="1">cv. Heinz 1706</strain>
    </source>
</reference>
<evidence type="ECO:0000313" key="1">
    <source>
        <dbReference type="EnsemblPlants" id="Solyc04g024785.1.1"/>
    </source>
</evidence>
<dbReference type="GO" id="GO:0030246">
    <property type="term" value="F:carbohydrate binding"/>
    <property type="evidence" value="ECO:0007669"/>
    <property type="project" value="InterPro"/>
</dbReference>
<evidence type="ECO:0000313" key="2">
    <source>
        <dbReference type="Proteomes" id="UP000004994"/>
    </source>
</evidence>
<keyword evidence="2" id="KW-1185">Reference proteome</keyword>
<proteinExistence type="predicted"/>
<dbReference type="Gene3D" id="2.70.98.10">
    <property type="match status" value="1"/>
</dbReference>
<dbReference type="STRING" id="4081.A0A3Q7G1D2"/>
<sequence length="161" mass="18387">MSVYTKFVSNHQVLQPRLLGLHYNVTSYFGTIIGRVANRIDGAQFNRNGTLYKLHPSEGKNRYMLRKYAHKGSHPYITLSYFSDDSEEGFPGPVLGPVTDSQIKTKCIHSISSLVVYETFFFEIMHFSVIPIHLSPLFKASVALGPRLEIWKILARFYVSK</sequence>
<dbReference type="SUPFAM" id="SSF74650">
    <property type="entry name" value="Galactose mutarotase-like"/>
    <property type="match status" value="1"/>
</dbReference>
<dbReference type="PANTHER" id="PTHR10091">
    <property type="entry name" value="ALDOSE-1-EPIMERASE"/>
    <property type="match status" value="1"/>
</dbReference>
<dbReference type="InterPro" id="IPR008183">
    <property type="entry name" value="Aldose_1/G6P_1-epimerase"/>
</dbReference>
<dbReference type="GO" id="GO:0016853">
    <property type="term" value="F:isomerase activity"/>
    <property type="evidence" value="ECO:0007669"/>
    <property type="project" value="InterPro"/>
</dbReference>
<dbReference type="InterPro" id="IPR011013">
    <property type="entry name" value="Gal_mutarotase_sf_dom"/>
</dbReference>
<accession>A0A3Q7G1D2</accession>
<dbReference type="InterPro" id="IPR014718">
    <property type="entry name" value="GH-type_carb-bd"/>
</dbReference>
<dbReference type="Pfam" id="PF01263">
    <property type="entry name" value="Aldose_epim"/>
    <property type="match status" value="1"/>
</dbReference>
<protein>
    <submittedName>
        <fullName evidence="1">Uncharacterized protein</fullName>
    </submittedName>
</protein>
<dbReference type="AlphaFoldDB" id="A0A3Q7G1D2"/>
<dbReference type="GO" id="GO:0005975">
    <property type="term" value="P:carbohydrate metabolic process"/>
    <property type="evidence" value="ECO:0007669"/>
    <property type="project" value="InterPro"/>
</dbReference>
<dbReference type="InParanoid" id="A0A3Q7G1D2"/>